<dbReference type="GO" id="GO:0005886">
    <property type="term" value="C:plasma membrane"/>
    <property type="evidence" value="ECO:0007669"/>
    <property type="project" value="UniProtKB-SubCell"/>
</dbReference>
<dbReference type="EMBL" id="LCAB01000015">
    <property type="protein sequence ID" value="KKR82337.1"/>
    <property type="molecule type" value="Genomic_DNA"/>
</dbReference>
<feature type="transmembrane region" description="Helical" evidence="6">
    <location>
        <begin position="37"/>
        <end position="62"/>
    </location>
</feature>
<dbReference type="PATRIC" id="fig|1618424.3.peg.997"/>
<feature type="transmembrane region" description="Helical" evidence="6">
    <location>
        <begin position="229"/>
        <end position="250"/>
    </location>
</feature>
<feature type="transmembrane region" description="Helical" evidence="6">
    <location>
        <begin position="74"/>
        <end position="99"/>
    </location>
</feature>
<gene>
    <name evidence="7" type="ORF">UU29_C0015G0003</name>
</gene>
<feature type="transmembrane region" description="Helical" evidence="6">
    <location>
        <begin position="119"/>
        <end position="137"/>
    </location>
</feature>
<dbReference type="AlphaFoldDB" id="A0A0G0X3Z3"/>
<feature type="transmembrane region" description="Helical" evidence="6">
    <location>
        <begin position="7"/>
        <end position="25"/>
    </location>
</feature>
<accession>A0A0G0X3Z3</accession>
<evidence type="ECO:0000256" key="3">
    <source>
        <dbReference type="ARBA" id="ARBA00022692"/>
    </source>
</evidence>
<dbReference type="Proteomes" id="UP000034601">
    <property type="component" value="Unassembled WGS sequence"/>
</dbReference>
<name>A0A0G0X3Z3_9BACT</name>
<dbReference type="Pfam" id="PF03706">
    <property type="entry name" value="LPG_synthase_TM"/>
    <property type="match status" value="1"/>
</dbReference>
<keyword evidence="3 6" id="KW-0812">Transmembrane</keyword>
<comment type="subcellular location">
    <subcellularLocation>
        <location evidence="1">Cell membrane</location>
        <topology evidence="1">Multi-pass membrane protein</topology>
    </subcellularLocation>
</comment>
<evidence type="ECO:0000256" key="6">
    <source>
        <dbReference type="SAM" id="Phobius"/>
    </source>
</evidence>
<evidence type="ECO:0000256" key="5">
    <source>
        <dbReference type="ARBA" id="ARBA00023136"/>
    </source>
</evidence>
<comment type="caution">
    <text evidence="7">The sequence shown here is derived from an EMBL/GenBank/DDBJ whole genome shotgun (WGS) entry which is preliminary data.</text>
</comment>
<evidence type="ECO:0000256" key="4">
    <source>
        <dbReference type="ARBA" id="ARBA00022989"/>
    </source>
</evidence>
<evidence type="ECO:0000313" key="7">
    <source>
        <dbReference type="EMBL" id="KKR82337.1"/>
    </source>
</evidence>
<sequence length="306" mass="33960">MQKGLKILVPTSILFFLVWTIIQKWTLVFNQIASANFILLLASLVVLASTYVGGAYFWYKILQAISFQTSFKEVFRVFIVSNFGRFIPGVVLHYVVRVYLSKGLGLGVKEGLSTVFLEAYYNLAGAIIVSLLALPIAAKFFPPLWLFSVAAVVLSVVVFIQPVKVFALLPRLPYLGKYLPEVIYKNGFRGHLSLLGLSVGFFLLYGVAFFLLISAFVDNPLSRILDISGLLSASWVVGFLTPVAPGGLGVSDFSLAFLLKIFYDFSLASFLALAFRFNLFLAECLMFLLVIKLFGFDVVSSFKRSK</sequence>
<reference evidence="7 8" key="1">
    <citation type="journal article" date="2015" name="Nature">
        <title>rRNA introns, odd ribosomes, and small enigmatic genomes across a large radiation of phyla.</title>
        <authorList>
            <person name="Brown C.T."/>
            <person name="Hug L.A."/>
            <person name="Thomas B.C."/>
            <person name="Sharon I."/>
            <person name="Castelle C.J."/>
            <person name="Singh A."/>
            <person name="Wilkins M.J."/>
            <person name="Williams K.H."/>
            <person name="Banfield J.F."/>
        </authorList>
    </citation>
    <scope>NUCLEOTIDE SEQUENCE [LARGE SCALE GENOMIC DNA]</scope>
</reference>
<evidence type="ECO:0000256" key="2">
    <source>
        <dbReference type="ARBA" id="ARBA00022475"/>
    </source>
</evidence>
<protein>
    <submittedName>
        <fullName evidence="7">Lysylphosphatidylglycerol synthetase/UPF0104</fullName>
    </submittedName>
</protein>
<organism evidence="7 8">
    <name type="scientific">Candidatus Daviesbacteria bacterium GW2011_GWA2_40_9</name>
    <dbReference type="NCBI Taxonomy" id="1618424"/>
    <lineage>
        <taxon>Bacteria</taxon>
        <taxon>Candidatus Daviesiibacteriota</taxon>
    </lineage>
</organism>
<keyword evidence="2" id="KW-1003">Cell membrane</keyword>
<keyword evidence="4 6" id="KW-1133">Transmembrane helix</keyword>
<feature type="transmembrane region" description="Helical" evidence="6">
    <location>
        <begin position="144"/>
        <end position="169"/>
    </location>
</feature>
<feature type="transmembrane region" description="Helical" evidence="6">
    <location>
        <begin position="270"/>
        <end position="296"/>
    </location>
</feature>
<proteinExistence type="predicted"/>
<feature type="transmembrane region" description="Helical" evidence="6">
    <location>
        <begin position="194"/>
        <end position="217"/>
    </location>
</feature>
<keyword evidence="5 6" id="KW-0472">Membrane</keyword>
<evidence type="ECO:0000313" key="8">
    <source>
        <dbReference type="Proteomes" id="UP000034601"/>
    </source>
</evidence>
<dbReference type="InterPro" id="IPR022791">
    <property type="entry name" value="L-PG_synthase/AglD"/>
</dbReference>
<evidence type="ECO:0000256" key="1">
    <source>
        <dbReference type="ARBA" id="ARBA00004651"/>
    </source>
</evidence>